<dbReference type="Gene3D" id="1.20.1260.30">
    <property type="match status" value="1"/>
</dbReference>
<reference evidence="3 4" key="1">
    <citation type="journal article" date="2015" name="ISME J.">
        <title>Genomic and phenotypic differentiation among Methanosarcina mazei populations from Columbia River sediment.</title>
        <authorList>
            <person name="Youngblut N.D."/>
            <person name="Wirth J.S."/>
            <person name="Henriksen J.R."/>
            <person name="Smith M."/>
            <person name="Simon H."/>
            <person name="Metcalf W.W."/>
            <person name="Whitaker R.J."/>
        </authorList>
    </citation>
    <scope>NUCLEOTIDE SEQUENCE [LARGE SCALE GENOMIC DNA]</scope>
    <source>
        <strain evidence="3 4">1.H.A.1A.6</strain>
    </source>
</reference>
<name>A0A0F8NIG8_METMZ</name>
<dbReference type="GO" id="GO:0046872">
    <property type="term" value="F:metal ion binding"/>
    <property type="evidence" value="ECO:0007669"/>
    <property type="project" value="InterPro"/>
</dbReference>
<organism evidence="3 4">
    <name type="scientific">Methanosarcina mazei</name>
    <name type="common">Methanosarcina frisia</name>
    <dbReference type="NCBI Taxonomy" id="2209"/>
    <lineage>
        <taxon>Archaea</taxon>
        <taxon>Methanobacteriati</taxon>
        <taxon>Methanobacteriota</taxon>
        <taxon>Stenosarchaea group</taxon>
        <taxon>Methanomicrobia</taxon>
        <taxon>Methanosarcinales</taxon>
        <taxon>Methanosarcinaceae</taxon>
        <taxon>Methanosarcina</taxon>
    </lineage>
</organism>
<dbReference type="AlphaFoldDB" id="A0A0F8NIG8"/>
<comment type="caution">
    <text evidence="3">The sequence shown here is derived from an EMBL/GenBank/DDBJ whole genome shotgun (WGS) entry which is preliminary data.</text>
</comment>
<dbReference type="Pfam" id="PF12161">
    <property type="entry name" value="HsdM_N"/>
    <property type="match status" value="1"/>
</dbReference>
<dbReference type="PROSITE" id="PS51393">
    <property type="entry name" value="LIPOXYGENASE_3"/>
    <property type="match status" value="1"/>
</dbReference>
<evidence type="ECO:0000256" key="1">
    <source>
        <dbReference type="ARBA" id="ARBA00022747"/>
    </source>
</evidence>
<feature type="domain" description="Lipoxygenase" evidence="2">
    <location>
        <begin position="1"/>
        <end position="66"/>
    </location>
</feature>
<proteinExistence type="predicted"/>
<gene>
    <name evidence="3" type="ORF">DU85_16725</name>
</gene>
<keyword evidence="1" id="KW-0680">Restriction system</keyword>
<dbReference type="PATRIC" id="fig|2209.83.peg.3632"/>
<protein>
    <recommendedName>
        <fullName evidence="2">Lipoxygenase domain-containing protein</fullName>
    </recommendedName>
</protein>
<dbReference type="RefSeq" id="WP_048042803.1">
    <property type="nucleotide sequence ID" value="NZ_JJQJ01000080.1"/>
</dbReference>
<dbReference type="EMBL" id="JJQJ01000080">
    <property type="protein sequence ID" value="KKH50417.1"/>
    <property type="molecule type" value="Genomic_DNA"/>
</dbReference>
<dbReference type="GO" id="GO:0016702">
    <property type="term" value="F:oxidoreductase activity, acting on single donors with incorporation of molecular oxygen, incorporation of two atoms of oxygen"/>
    <property type="evidence" value="ECO:0007669"/>
    <property type="project" value="InterPro"/>
</dbReference>
<dbReference type="Proteomes" id="UP000033864">
    <property type="component" value="Unassembled WGS sequence"/>
</dbReference>
<dbReference type="InterPro" id="IPR022749">
    <property type="entry name" value="D12N6_MeTrfase_N"/>
</dbReference>
<dbReference type="InterPro" id="IPR029063">
    <property type="entry name" value="SAM-dependent_MTases_sf"/>
</dbReference>
<dbReference type="GO" id="GO:0009307">
    <property type="term" value="P:DNA restriction-modification system"/>
    <property type="evidence" value="ECO:0007669"/>
    <property type="project" value="UniProtKB-KW"/>
</dbReference>
<dbReference type="InterPro" id="IPR038333">
    <property type="entry name" value="T1MK-like_N_sf"/>
</dbReference>
<sequence length="66" mass="7817">MRLPPEKKSKIDALWDRFWSGGLSNPLQSIEQMSYLIFMKRLEDMDVLEQRLSLIHISEPTRQEAI</sequence>
<evidence type="ECO:0000259" key="2">
    <source>
        <dbReference type="PROSITE" id="PS51393"/>
    </source>
</evidence>
<accession>A0A0F8NIG8</accession>
<evidence type="ECO:0000313" key="3">
    <source>
        <dbReference type="EMBL" id="KKH50417.1"/>
    </source>
</evidence>
<evidence type="ECO:0000313" key="4">
    <source>
        <dbReference type="Proteomes" id="UP000033864"/>
    </source>
</evidence>
<feature type="non-terminal residue" evidence="3">
    <location>
        <position position="66"/>
    </location>
</feature>
<dbReference type="InterPro" id="IPR013819">
    <property type="entry name" value="LipOase_C"/>
</dbReference>
<dbReference type="SUPFAM" id="SSF53335">
    <property type="entry name" value="S-adenosyl-L-methionine-dependent methyltransferases"/>
    <property type="match status" value="1"/>
</dbReference>